<dbReference type="PANTHER" id="PTHR33362:SF3">
    <property type="entry name" value="SIALIC ACID TRAP TRANSPORTER PERMEASE PROTEIN SIAT"/>
    <property type="match status" value="1"/>
</dbReference>
<feature type="domain" description="TRAP C4-dicarboxylate transport system permease DctM subunit" evidence="8">
    <location>
        <begin position="6"/>
        <end position="414"/>
    </location>
</feature>
<dbReference type="AlphaFoldDB" id="A0AAW7ZA69"/>
<feature type="transmembrane region" description="Helical" evidence="7">
    <location>
        <begin position="267"/>
        <end position="292"/>
    </location>
</feature>
<feature type="transmembrane region" description="Helical" evidence="7">
    <location>
        <begin position="167"/>
        <end position="192"/>
    </location>
</feature>
<sequence length="426" mass="45413">MITFLFILLFALLFLGSPVFIALSLASLLTFIVYTDMPLQVITQRMIGGIDKFALMSIPFFILGANVMKMGGIAKRILDWAHTLVGGLRGGLALTTEVACMFFGAVSGSSPATVVAIGGLMYPALKAKMYDRGFSVGLITASGSVALLIPPSISAIIYGAVTGVSVGALFMAGLGAGILYGVVYLIYCYWYARKSGVPVDERASFQDKIKATKEASWALGIPIIILGGIYLGIFTPTEASGIAAVYAIFVSMFIYKEMDLKKLYKTCIVSAESTAQVMILLAAASVFSWILTVGQVPQNLAQYIADSNFGPIAFLMMLNLILIIAGMFIDGSSAIIIIAPLVYPLAMQLGIDPVHLGVIMVANASIGMFTPPFGLNLFVAQSATGENMMNIMKGIMPFVIISLAALLLITYLPDISLFIPRMVYGL</sequence>
<keyword evidence="10" id="KW-1185">Reference proteome</keyword>
<evidence type="ECO:0000256" key="1">
    <source>
        <dbReference type="ARBA" id="ARBA00004429"/>
    </source>
</evidence>
<dbReference type="InterPro" id="IPR010656">
    <property type="entry name" value="DctM"/>
</dbReference>
<name>A0AAW7ZA69_9FIRM</name>
<dbReference type="Pfam" id="PF06808">
    <property type="entry name" value="DctM"/>
    <property type="match status" value="1"/>
</dbReference>
<dbReference type="NCBIfam" id="TIGR00786">
    <property type="entry name" value="dctM"/>
    <property type="match status" value="1"/>
</dbReference>
<feature type="transmembrane region" description="Helical" evidence="7">
    <location>
        <begin position="101"/>
        <end position="122"/>
    </location>
</feature>
<evidence type="ECO:0000256" key="5">
    <source>
        <dbReference type="ARBA" id="ARBA00022989"/>
    </source>
</evidence>
<protein>
    <submittedName>
        <fullName evidence="9">TRAP transporter large permease subunit</fullName>
    </submittedName>
</protein>
<dbReference type="RefSeq" id="WP_304540340.1">
    <property type="nucleotide sequence ID" value="NZ_JARPTC010000001.1"/>
</dbReference>
<feature type="transmembrane region" description="Helical" evidence="7">
    <location>
        <begin position="215"/>
        <end position="233"/>
    </location>
</feature>
<feature type="transmembrane region" description="Helical" evidence="7">
    <location>
        <begin position="312"/>
        <end position="342"/>
    </location>
</feature>
<reference evidence="9" key="2">
    <citation type="submission" date="2023-03" db="EMBL/GenBank/DDBJ databases">
        <authorList>
            <person name="Zhang Z."/>
        </authorList>
    </citation>
    <scope>NUCLEOTIDE SEQUENCE</scope>
    <source>
        <strain evidence="9">DSA</strain>
    </source>
</reference>
<keyword evidence="4 7" id="KW-0812">Transmembrane</keyword>
<keyword evidence="3" id="KW-0997">Cell inner membrane</keyword>
<dbReference type="PANTHER" id="PTHR33362">
    <property type="entry name" value="SIALIC ACID TRAP TRANSPORTER PERMEASE PROTEIN SIAT-RELATED"/>
    <property type="match status" value="1"/>
</dbReference>
<keyword evidence="2" id="KW-1003">Cell membrane</keyword>
<dbReference type="GO" id="GO:0022857">
    <property type="term" value="F:transmembrane transporter activity"/>
    <property type="evidence" value="ECO:0007669"/>
    <property type="project" value="TreeGrafter"/>
</dbReference>
<dbReference type="InterPro" id="IPR004681">
    <property type="entry name" value="TRAP_DctM"/>
</dbReference>
<keyword evidence="5 7" id="KW-1133">Transmembrane helix</keyword>
<evidence type="ECO:0000256" key="4">
    <source>
        <dbReference type="ARBA" id="ARBA00022692"/>
    </source>
</evidence>
<comment type="caution">
    <text evidence="9">The sequence shown here is derived from an EMBL/GenBank/DDBJ whole genome shotgun (WGS) entry which is preliminary data.</text>
</comment>
<feature type="transmembrane region" description="Helical" evidence="7">
    <location>
        <begin position="394"/>
        <end position="412"/>
    </location>
</feature>
<dbReference type="GO" id="GO:0005886">
    <property type="term" value="C:plasma membrane"/>
    <property type="evidence" value="ECO:0007669"/>
    <property type="project" value="UniProtKB-SubCell"/>
</dbReference>
<evidence type="ECO:0000259" key="8">
    <source>
        <dbReference type="Pfam" id="PF06808"/>
    </source>
</evidence>
<evidence type="ECO:0000256" key="2">
    <source>
        <dbReference type="ARBA" id="ARBA00022475"/>
    </source>
</evidence>
<feature type="transmembrane region" description="Helical" evidence="7">
    <location>
        <begin position="239"/>
        <end position="255"/>
    </location>
</feature>
<dbReference type="EMBL" id="JARPTC010000001">
    <property type="protein sequence ID" value="MDO7785745.1"/>
    <property type="molecule type" value="Genomic_DNA"/>
</dbReference>
<evidence type="ECO:0000256" key="3">
    <source>
        <dbReference type="ARBA" id="ARBA00022519"/>
    </source>
</evidence>
<organism evidence="9 10">
    <name type="scientific">Desulforamulus aquiferis</name>
    <dbReference type="NCBI Taxonomy" id="1397668"/>
    <lineage>
        <taxon>Bacteria</taxon>
        <taxon>Bacillati</taxon>
        <taxon>Bacillota</taxon>
        <taxon>Clostridia</taxon>
        <taxon>Eubacteriales</taxon>
        <taxon>Peptococcaceae</taxon>
        <taxon>Desulforamulus</taxon>
    </lineage>
</organism>
<evidence type="ECO:0000313" key="9">
    <source>
        <dbReference type="EMBL" id="MDO7785745.1"/>
    </source>
</evidence>
<evidence type="ECO:0000313" key="10">
    <source>
        <dbReference type="Proteomes" id="UP001172911"/>
    </source>
</evidence>
<evidence type="ECO:0000256" key="6">
    <source>
        <dbReference type="ARBA" id="ARBA00023136"/>
    </source>
</evidence>
<reference evidence="9" key="1">
    <citation type="journal article" date="2023" name="J. Hazard. Mater.">
        <title>Anaerobic biodegradation of pyrene and benzo[a]pyrene by a new sulfate-reducing Desulforamulus aquiferis strain DSA.</title>
        <authorList>
            <person name="Zhang Z."/>
            <person name="Sun J."/>
            <person name="Gong X."/>
            <person name="Wang C."/>
            <person name="Wang H."/>
        </authorList>
    </citation>
    <scope>NUCLEOTIDE SEQUENCE</scope>
    <source>
        <strain evidence="9">DSA</strain>
    </source>
</reference>
<keyword evidence="6 7" id="KW-0472">Membrane</keyword>
<dbReference type="Proteomes" id="UP001172911">
    <property type="component" value="Unassembled WGS sequence"/>
</dbReference>
<comment type="subcellular location">
    <subcellularLocation>
        <location evidence="1">Cell inner membrane</location>
        <topology evidence="1">Multi-pass membrane protein</topology>
    </subcellularLocation>
</comment>
<evidence type="ECO:0000256" key="7">
    <source>
        <dbReference type="SAM" id="Phobius"/>
    </source>
</evidence>
<feature type="transmembrane region" description="Helical" evidence="7">
    <location>
        <begin position="42"/>
        <end position="65"/>
    </location>
</feature>
<accession>A0AAW7ZA69</accession>
<gene>
    <name evidence="9" type="ORF">P6N53_00670</name>
</gene>
<dbReference type="PIRSF" id="PIRSF006066">
    <property type="entry name" value="HI0050"/>
    <property type="match status" value="1"/>
</dbReference>
<feature type="transmembrane region" description="Helical" evidence="7">
    <location>
        <begin position="354"/>
        <end position="374"/>
    </location>
</feature>
<feature type="transmembrane region" description="Helical" evidence="7">
    <location>
        <begin position="134"/>
        <end position="161"/>
    </location>
</feature>
<proteinExistence type="predicted"/>